<gene>
    <name evidence="11" type="ORF">AAG570_006628</name>
</gene>
<evidence type="ECO:0000256" key="10">
    <source>
        <dbReference type="ARBA" id="ARBA00023136"/>
    </source>
</evidence>
<organism evidence="11 12">
    <name type="scientific">Ranatra chinensis</name>
    <dbReference type="NCBI Taxonomy" id="642074"/>
    <lineage>
        <taxon>Eukaryota</taxon>
        <taxon>Metazoa</taxon>
        <taxon>Ecdysozoa</taxon>
        <taxon>Arthropoda</taxon>
        <taxon>Hexapoda</taxon>
        <taxon>Insecta</taxon>
        <taxon>Pterygota</taxon>
        <taxon>Neoptera</taxon>
        <taxon>Paraneoptera</taxon>
        <taxon>Hemiptera</taxon>
        <taxon>Heteroptera</taxon>
        <taxon>Panheteroptera</taxon>
        <taxon>Nepomorpha</taxon>
        <taxon>Nepidae</taxon>
        <taxon>Ranatrinae</taxon>
        <taxon>Ranatra</taxon>
    </lineage>
</organism>
<evidence type="ECO:0000256" key="5">
    <source>
        <dbReference type="ARBA" id="ARBA00022692"/>
    </source>
</evidence>
<comment type="similarity">
    <text evidence="2">Belongs to the complex I NDUFC2 subunit family.</text>
</comment>
<evidence type="ECO:0000256" key="9">
    <source>
        <dbReference type="ARBA" id="ARBA00023128"/>
    </source>
</evidence>
<keyword evidence="7" id="KW-0249">Electron transport</keyword>
<keyword evidence="6" id="KW-0999">Mitochondrion inner membrane</keyword>
<keyword evidence="5" id="KW-0812">Transmembrane</keyword>
<evidence type="ECO:0000256" key="2">
    <source>
        <dbReference type="ARBA" id="ARBA00008674"/>
    </source>
</evidence>
<sequence length="101" mass="11231">MAVVPDPKTLLLPDENAIPSVLSDKFVPIFASFLGFSSVVASRYMGRRPVFSGIQHHIIATLVGAVGGKLVYDRYERSNAEKDAIYRHYIELHPEDFPMPG</sequence>
<comment type="subcellular location">
    <subcellularLocation>
        <location evidence="1">Mitochondrion inner membrane</location>
        <topology evidence="1">Single-pass membrane protein</topology>
        <orientation evidence="1">Matrix side</orientation>
    </subcellularLocation>
</comment>
<dbReference type="EMBL" id="JBFDAA010000002">
    <property type="protein sequence ID" value="KAL1139650.1"/>
    <property type="molecule type" value="Genomic_DNA"/>
</dbReference>
<keyword evidence="8" id="KW-1133">Transmembrane helix</keyword>
<keyword evidence="12" id="KW-1185">Reference proteome</keyword>
<evidence type="ECO:0000313" key="11">
    <source>
        <dbReference type="EMBL" id="KAL1139650.1"/>
    </source>
</evidence>
<evidence type="ECO:0000313" key="12">
    <source>
        <dbReference type="Proteomes" id="UP001558652"/>
    </source>
</evidence>
<evidence type="ECO:0008006" key="13">
    <source>
        <dbReference type="Google" id="ProtNLM"/>
    </source>
</evidence>
<accession>A0ABD0YUJ8</accession>
<dbReference type="InterPro" id="IPR009423">
    <property type="entry name" value="NDUC2"/>
</dbReference>
<comment type="caution">
    <text evidence="11">The sequence shown here is derived from an EMBL/GenBank/DDBJ whole genome shotgun (WGS) entry which is preliminary data.</text>
</comment>
<dbReference type="PANTHER" id="PTHR13099:SF0">
    <property type="entry name" value="NADH DEHYDROGENASE [UBIQUINONE] 1 SUBUNIT C2-RELATED"/>
    <property type="match status" value="1"/>
</dbReference>
<evidence type="ECO:0000256" key="8">
    <source>
        <dbReference type="ARBA" id="ARBA00022989"/>
    </source>
</evidence>
<dbReference type="GO" id="GO:0005743">
    <property type="term" value="C:mitochondrial inner membrane"/>
    <property type="evidence" value="ECO:0007669"/>
    <property type="project" value="UniProtKB-SubCell"/>
</dbReference>
<evidence type="ECO:0000256" key="3">
    <source>
        <dbReference type="ARBA" id="ARBA00022448"/>
    </source>
</evidence>
<dbReference type="Pfam" id="PF06374">
    <property type="entry name" value="NDUF_C2"/>
    <property type="match status" value="1"/>
</dbReference>
<evidence type="ECO:0000256" key="7">
    <source>
        <dbReference type="ARBA" id="ARBA00022982"/>
    </source>
</evidence>
<dbReference type="Proteomes" id="UP001558652">
    <property type="component" value="Unassembled WGS sequence"/>
</dbReference>
<keyword evidence="9" id="KW-0496">Mitochondrion</keyword>
<name>A0ABD0YUJ8_9HEMI</name>
<dbReference type="PANTHER" id="PTHR13099">
    <property type="entry name" value="NADH-UBIQUINONE OXIDOREDUCTASE SUBUNIT B14.5B"/>
    <property type="match status" value="1"/>
</dbReference>
<evidence type="ECO:0000256" key="4">
    <source>
        <dbReference type="ARBA" id="ARBA00022660"/>
    </source>
</evidence>
<evidence type="ECO:0000256" key="6">
    <source>
        <dbReference type="ARBA" id="ARBA00022792"/>
    </source>
</evidence>
<evidence type="ECO:0000256" key="1">
    <source>
        <dbReference type="ARBA" id="ARBA00004298"/>
    </source>
</evidence>
<reference evidence="11 12" key="1">
    <citation type="submission" date="2024-07" db="EMBL/GenBank/DDBJ databases">
        <title>Chromosome-level genome assembly of the water stick insect Ranatra chinensis (Heteroptera: Nepidae).</title>
        <authorList>
            <person name="Liu X."/>
        </authorList>
    </citation>
    <scope>NUCLEOTIDE SEQUENCE [LARGE SCALE GENOMIC DNA]</scope>
    <source>
        <strain evidence="11">Cailab_2021Rc</strain>
        <tissue evidence="11">Muscle</tissue>
    </source>
</reference>
<proteinExistence type="inferred from homology"/>
<dbReference type="AlphaFoldDB" id="A0ABD0YUJ8"/>
<keyword evidence="4" id="KW-0679">Respiratory chain</keyword>
<keyword evidence="3" id="KW-0813">Transport</keyword>
<keyword evidence="10" id="KW-0472">Membrane</keyword>
<protein>
    <recommendedName>
        <fullName evidence="13">NADH dehydrogenase [ubiquinone] 1 subunit C2</fullName>
    </recommendedName>
</protein>